<dbReference type="PANTHER" id="PTHR33252:SF2">
    <property type="entry name" value="TRANSPOSASE IS4-LIKE DOMAIN-CONTAINING PROTEIN"/>
    <property type="match status" value="1"/>
</dbReference>
<comment type="caution">
    <text evidence="2">The sequence shown here is derived from an EMBL/GenBank/DDBJ whole genome shotgun (WGS) entry which is preliminary data.</text>
</comment>
<organism evidence="2">
    <name type="scientific">marine sediment metagenome</name>
    <dbReference type="NCBI Taxonomy" id="412755"/>
    <lineage>
        <taxon>unclassified sequences</taxon>
        <taxon>metagenomes</taxon>
        <taxon>ecological metagenomes</taxon>
    </lineage>
</organism>
<dbReference type="GO" id="GO:0003677">
    <property type="term" value="F:DNA binding"/>
    <property type="evidence" value="ECO:0007669"/>
    <property type="project" value="InterPro"/>
</dbReference>
<dbReference type="InterPro" id="IPR002559">
    <property type="entry name" value="Transposase_11"/>
</dbReference>
<protein>
    <recommendedName>
        <fullName evidence="1">Transposase IS4-like domain-containing protein</fullName>
    </recommendedName>
</protein>
<evidence type="ECO:0000313" key="2">
    <source>
        <dbReference type="EMBL" id="GAH42582.1"/>
    </source>
</evidence>
<dbReference type="AlphaFoldDB" id="X1FCA0"/>
<dbReference type="Pfam" id="PF01609">
    <property type="entry name" value="DDE_Tnp_1"/>
    <property type="match status" value="1"/>
</dbReference>
<accession>X1FCA0</accession>
<dbReference type="EMBL" id="BARU01013941">
    <property type="protein sequence ID" value="GAH42582.1"/>
    <property type="molecule type" value="Genomic_DNA"/>
</dbReference>
<dbReference type="GO" id="GO:0006313">
    <property type="term" value="P:DNA transposition"/>
    <property type="evidence" value="ECO:0007669"/>
    <property type="project" value="InterPro"/>
</dbReference>
<proteinExistence type="predicted"/>
<evidence type="ECO:0000259" key="1">
    <source>
        <dbReference type="Pfam" id="PF01609"/>
    </source>
</evidence>
<dbReference type="GO" id="GO:0004803">
    <property type="term" value="F:transposase activity"/>
    <property type="evidence" value="ECO:0007669"/>
    <property type="project" value="InterPro"/>
</dbReference>
<dbReference type="PANTHER" id="PTHR33252">
    <property type="entry name" value="THIRD ORF IN TRANSPOSON ISC1160"/>
    <property type="match status" value="1"/>
</dbReference>
<gene>
    <name evidence="2" type="ORF">S03H2_24885</name>
</gene>
<name>X1FCA0_9ZZZZ</name>
<feature type="non-terminal residue" evidence="2">
    <location>
        <position position="1"/>
    </location>
</feature>
<feature type="non-terminal residue" evidence="2">
    <location>
        <position position="180"/>
    </location>
</feature>
<sequence>ARKQRLFTHSVIVAIDFNDIEWYGEELPFIVKSKAKNGTKSFIRFATIAVVEDGKRFTLKVLPVTPLSATENIVRDLIKYVQNFVSIRVVLLDRGFYSNEVVEQIKNSEEKFVMPAKKTSKVKENIQPAYKNGPMEYTMSKGATYTLMVVKDEDNDKLLPYATNMNNVASSVVHELYKSR</sequence>
<feature type="domain" description="Transposase IS4-like" evidence="1">
    <location>
        <begin position="11"/>
        <end position="180"/>
    </location>
</feature>
<reference evidence="2" key="1">
    <citation type="journal article" date="2014" name="Front. Microbiol.">
        <title>High frequency of phylogenetically diverse reductive dehalogenase-homologous genes in deep subseafloor sedimentary metagenomes.</title>
        <authorList>
            <person name="Kawai M."/>
            <person name="Futagami T."/>
            <person name="Toyoda A."/>
            <person name="Takaki Y."/>
            <person name="Nishi S."/>
            <person name="Hori S."/>
            <person name="Arai W."/>
            <person name="Tsubouchi T."/>
            <person name="Morono Y."/>
            <person name="Uchiyama I."/>
            <person name="Ito T."/>
            <person name="Fujiyama A."/>
            <person name="Inagaki F."/>
            <person name="Takami H."/>
        </authorList>
    </citation>
    <scope>NUCLEOTIDE SEQUENCE</scope>
    <source>
        <strain evidence="2">Expedition CK06-06</strain>
    </source>
</reference>